<dbReference type="FunFam" id="2.60.40.1930:FF:000001">
    <property type="entry name" value="CD109 isoform 3"/>
    <property type="match status" value="1"/>
</dbReference>
<comment type="similarity">
    <text evidence="2">Belongs to the protease inhibitor I39 (alpha-2-macroglobulin) family.</text>
</comment>
<evidence type="ECO:0000256" key="7">
    <source>
        <dbReference type="ARBA" id="ARBA00023157"/>
    </source>
</evidence>
<keyword evidence="8" id="KW-0325">Glycoprotein</keyword>
<keyword evidence="7" id="KW-1015">Disulfide bond</keyword>
<dbReference type="Gene3D" id="2.60.40.10">
    <property type="entry name" value="Immunoglobulins"/>
    <property type="match status" value="1"/>
</dbReference>
<dbReference type="Pfam" id="PF07703">
    <property type="entry name" value="A2M_BRD"/>
    <property type="match status" value="1"/>
</dbReference>
<evidence type="ECO:0000256" key="3">
    <source>
        <dbReference type="ARBA" id="ARBA00022525"/>
    </source>
</evidence>
<dbReference type="InterPro" id="IPR002890">
    <property type="entry name" value="MG2"/>
</dbReference>
<keyword evidence="6" id="KW-0722">Serine protease inhibitor</keyword>
<dbReference type="Pfam" id="PF17791">
    <property type="entry name" value="MG3"/>
    <property type="match status" value="1"/>
</dbReference>
<dbReference type="InterPro" id="IPR011625">
    <property type="entry name" value="A2M_N_BRD"/>
</dbReference>
<evidence type="ECO:0000256" key="2">
    <source>
        <dbReference type="ARBA" id="ARBA00010952"/>
    </source>
</evidence>
<dbReference type="Gene3D" id="2.60.40.1930">
    <property type="match status" value="3"/>
</dbReference>
<dbReference type="EMBL" id="SRMA01026137">
    <property type="protein sequence ID" value="TRY87331.1"/>
    <property type="molecule type" value="Genomic_DNA"/>
</dbReference>
<comment type="subcellular location">
    <subcellularLocation>
        <location evidence="1">Secreted</location>
    </subcellularLocation>
</comment>
<dbReference type="GO" id="GO:0005576">
    <property type="term" value="C:extracellular region"/>
    <property type="evidence" value="ECO:0007669"/>
    <property type="project" value="UniProtKB-SubCell"/>
</dbReference>
<organism evidence="11 12">
    <name type="scientific">Danionella cerebrum</name>
    <dbReference type="NCBI Taxonomy" id="2873325"/>
    <lineage>
        <taxon>Eukaryota</taxon>
        <taxon>Metazoa</taxon>
        <taxon>Chordata</taxon>
        <taxon>Craniata</taxon>
        <taxon>Vertebrata</taxon>
        <taxon>Euteleostomi</taxon>
        <taxon>Actinopterygii</taxon>
        <taxon>Neopterygii</taxon>
        <taxon>Teleostei</taxon>
        <taxon>Ostariophysi</taxon>
        <taxon>Cypriniformes</taxon>
        <taxon>Danionidae</taxon>
        <taxon>Danioninae</taxon>
        <taxon>Danionella</taxon>
    </lineage>
</organism>
<reference evidence="11 12" key="1">
    <citation type="journal article" date="2019" name="Sci. Data">
        <title>Hybrid genome assembly and annotation of Danionella translucida.</title>
        <authorList>
            <person name="Kadobianskyi M."/>
            <person name="Schulze L."/>
            <person name="Schuelke M."/>
            <person name="Judkewitz B."/>
        </authorList>
    </citation>
    <scope>NUCLEOTIDE SEQUENCE [LARGE SCALE GENOMIC DNA]</scope>
    <source>
        <strain evidence="11 12">Bolton</strain>
    </source>
</reference>
<name>A0A553QBM0_9TELE</name>
<dbReference type="Proteomes" id="UP000316079">
    <property type="component" value="Unassembled WGS sequence"/>
</dbReference>
<dbReference type="Gene3D" id="2.60.40.1940">
    <property type="match status" value="1"/>
</dbReference>
<dbReference type="GO" id="GO:0004867">
    <property type="term" value="F:serine-type endopeptidase inhibitor activity"/>
    <property type="evidence" value="ECO:0007669"/>
    <property type="project" value="UniProtKB-KW"/>
</dbReference>
<dbReference type="InterPro" id="IPR050473">
    <property type="entry name" value="A2M/Complement_sys"/>
</dbReference>
<dbReference type="InterPro" id="IPR041425">
    <property type="entry name" value="C3/4/5_MG1"/>
</dbReference>
<feature type="signal peptide" evidence="9">
    <location>
        <begin position="1"/>
        <end position="26"/>
    </location>
</feature>
<keyword evidence="4" id="KW-0646">Protease inhibitor</keyword>
<dbReference type="Pfam" id="PF17790">
    <property type="entry name" value="MG1"/>
    <property type="match status" value="1"/>
</dbReference>
<evidence type="ECO:0000256" key="4">
    <source>
        <dbReference type="ARBA" id="ARBA00022690"/>
    </source>
</evidence>
<evidence type="ECO:0000256" key="6">
    <source>
        <dbReference type="ARBA" id="ARBA00022900"/>
    </source>
</evidence>
<dbReference type="AlphaFoldDB" id="A0A553QBM0"/>
<dbReference type="InterPro" id="IPR041555">
    <property type="entry name" value="MG3"/>
</dbReference>
<evidence type="ECO:0000313" key="11">
    <source>
        <dbReference type="EMBL" id="TRY87331.1"/>
    </source>
</evidence>
<dbReference type="InterPro" id="IPR013783">
    <property type="entry name" value="Ig-like_fold"/>
</dbReference>
<accession>A0A553QBM0</accession>
<keyword evidence="3" id="KW-0964">Secreted</keyword>
<reference evidence="11" key="2">
    <citation type="submission" date="2019-04" db="EMBL/GenBank/DDBJ databases">
        <authorList>
            <person name="Kadobianskyi M."/>
            <person name="Schulze L."/>
            <person name="Schuelke M."/>
            <person name="Judkewitz B."/>
        </authorList>
    </citation>
    <scope>NUCLEOTIDE SEQUENCE</scope>
    <source>
        <strain evidence="11">Bolton</strain>
        <tissue evidence="11">Whole-body</tissue>
    </source>
</reference>
<dbReference type="PANTHER" id="PTHR11412">
    <property type="entry name" value="MACROGLOBULIN / COMPLEMENT"/>
    <property type="match status" value="1"/>
</dbReference>
<dbReference type="Gene3D" id="6.20.50.160">
    <property type="match status" value="1"/>
</dbReference>
<dbReference type="Pfam" id="PF01835">
    <property type="entry name" value="MG2"/>
    <property type="match status" value="1"/>
</dbReference>
<dbReference type="STRING" id="623744.A0A553QBM0"/>
<dbReference type="SMART" id="SM01359">
    <property type="entry name" value="A2M_N_2"/>
    <property type="match status" value="1"/>
</dbReference>
<feature type="chain" id="PRO_5044617441" description="Alpha-2-macroglobulin bait region domain-containing protein" evidence="9">
    <location>
        <begin position="27"/>
        <end position="767"/>
    </location>
</feature>
<evidence type="ECO:0000256" key="1">
    <source>
        <dbReference type="ARBA" id="ARBA00004613"/>
    </source>
</evidence>
<keyword evidence="5 9" id="KW-0732">Signal</keyword>
<evidence type="ECO:0000256" key="9">
    <source>
        <dbReference type="SAM" id="SignalP"/>
    </source>
</evidence>
<evidence type="ECO:0000256" key="5">
    <source>
        <dbReference type="ARBA" id="ARBA00022729"/>
    </source>
</evidence>
<comment type="caution">
    <text evidence="11">The sequence shown here is derived from an EMBL/GenBank/DDBJ whole genome shotgun (WGS) entry which is preliminary data.</text>
</comment>
<evidence type="ECO:0000313" key="12">
    <source>
        <dbReference type="Proteomes" id="UP000316079"/>
    </source>
</evidence>
<dbReference type="EMBL" id="SRMA01026137">
    <property type="protein sequence ID" value="TRY87330.1"/>
    <property type="molecule type" value="Genomic_DNA"/>
</dbReference>
<evidence type="ECO:0000259" key="10">
    <source>
        <dbReference type="SMART" id="SM01359"/>
    </source>
</evidence>
<dbReference type="OrthoDB" id="6359008at2759"/>
<feature type="domain" description="Alpha-2-macroglobulin bait region" evidence="10">
    <location>
        <begin position="539"/>
        <end position="682"/>
    </location>
</feature>
<proteinExistence type="inferred from homology"/>
<sequence length="767" mass="84343">MMKACFEKTFIILVHLPHLLVQPVHASSDSSGSSSQPGALPLSIAKLDIVFDLKQIVYFKNTDRTGEGQREEEEVNTMHAKKRQTDRMEVKLLWMSVLLSTPILTLCDPLFILSAPNLLRVGSPENILVEAQDYNGDALSVRISVKNFPAKNIEVFSKVVTLPKGTFQILTDIEIPADSNIFSDDEEKHFVFLQAQFPSVTLEKVILVSFQSGYIFIQTDKPIYTPSSTVRYRIFSVMPNLVSPSSETAVTVDIMNPQNITIESYQLSTSKGVKSTNFILPKLGTTGFWKIIARYTRSPKKTFTAEFEVKEYVLPTFEIKLKTSKSYYYVGSKPTTLELTIEATYLFGQKVYGNAYVIFGVMQGETKTALEHSLQKVTINDGVGTAVLTREMIEKTFKHLTELIGDSIYISVNVLTESGSEMVEAERRGIQIVTSPYTIRFERTAHFYKPGMPFDVAVLVTNPDGTPAGNVEVKITPGDSSGVTKPNGITKVKVNTPGDSRSLTITAKTNDEGLTSEQQDSKTLTAQAYQSIANSQNYLHIGIDSPEFEIGDTATVNLYTGKSPGVTNQDVTYMILSKGQIVKAGRFKREGQALVALSLPVTKDMVPSFRFVAYYNVGSNEVVSDSVWVDVKDTCMGKLQLEVKEKKDLKFFDTGKKITLQITGDPGAKVGLVVVDKAVHVLNKNRLTQTKIWDVVEKHDTGCTGGSGADNMGVFTDAGLAFESNTAGGTKTRTGFSPSSVSADLNVNPLCSVCGKFKCKIWNGSHL</sequence>
<keyword evidence="12" id="KW-1185">Reference proteome</keyword>
<dbReference type="InterPro" id="IPR040839">
    <property type="entry name" value="MG4"/>
</dbReference>
<dbReference type="FunFam" id="2.60.40.1930:FF:000008">
    <property type="entry name" value="Complement C3"/>
    <property type="match status" value="1"/>
</dbReference>
<evidence type="ECO:0000256" key="8">
    <source>
        <dbReference type="ARBA" id="ARBA00023180"/>
    </source>
</evidence>
<gene>
    <name evidence="11" type="ORF">DNTS_017205</name>
</gene>
<dbReference type="FunFam" id="2.60.40.1940:FF:000001">
    <property type="entry name" value="Complement component C3"/>
    <property type="match status" value="1"/>
</dbReference>
<dbReference type="Pfam" id="PF17789">
    <property type="entry name" value="MG4"/>
    <property type="match status" value="1"/>
</dbReference>
<dbReference type="PANTHER" id="PTHR11412:SF81">
    <property type="entry name" value="COMPLEMENT C3"/>
    <property type="match status" value="1"/>
</dbReference>
<protein>
    <recommendedName>
        <fullName evidence="10">Alpha-2-macroglobulin bait region domain-containing protein</fullName>
    </recommendedName>
</protein>